<evidence type="ECO:0000313" key="2">
    <source>
        <dbReference type="Proteomes" id="UP000009234"/>
    </source>
</evidence>
<dbReference type="AlphaFoldDB" id="F6DPF6"/>
<accession>F6DPF6</accession>
<evidence type="ECO:0000313" key="1">
    <source>
        <dbReference type="EMBL" id="AEG58629.1"/>
    </source>
</evidence>
<keyword evidence="2" id="KW-1185">Reference proteome</keyword>
<reference evidence="2" key="1">
    <citation type="submission" date="2011-05" db="EMBL/GenBank/DDBJ databases">
        <title>Complete sequence of Desulfotomaculum ruminis DSM 2154.</title>
        <authorList>
            <person name="Lucas S."/>
            <person name="Copeland A."/>
            <person name="Lapidus A."/>
            <person name="Cheng J.-F."/>
            <person name="Goodwin L."/>
            <person name="Pitluck S."/>
            <person name="Lu M."/>
            <person name="Detter J.C."/>
            <person name="Han C."/>
            <person name="Tapia R."/>
            <person name="Land M."/>
            <person name="Hauser L."/>
            <person name="Kyrpides N."/>
            <person name="Ivanova N."/>
            <person name="Mikhailova N."/>
            <person name="Pagani I."/>
            <person name="Stams A.J.M."/>
            <person name="Plugge C.M."/>
            <person name="Muyzer G."/>
            <person name="Kuever J."/>
            <person name="Parshina S.N."/>
            <person name="Ivanova A.E."/>
            <person name="Nazina T.N."/>
            <person name="Brambilla E."/>
            <person name="Spring S."/>
            <person name="Klenk H.-P."/>
            <person name="Woyke T."/>
        </authorList>
    </citation>
    <scope>NUCLEOTIDE SEQUENCE [LARGE SCALE GENOMIC DNA]</scope>
    <source>
        <strain evidence="2">ATCC 23193 / DSM 2154 / NCIB 8452 / DL</strain>
    </source>
</reference>
<dbReference type="eggNOG" id="ENOG5033HRY">
    <property type="taxonomic scope" value="Bacteria"/>
</dbReference>
<reference evidence="1 2" key="2">
    <citation type="journal article" date="2012" name="Stand. Genomic Sci.">
        <title>Complete genome sequence of the sulfate-reducing firmicute Desulfotomaculum ruminis type strain (DL(T)).</title>
        <authorList>
            <person name="Spring S."/>
            <person name="Visser M."/>
            <person name="Lu M."/>
            <person name="Copeland A."/>
            <person name="Lapidus A."/>
            <person name="Lucas S."/>
            <person name="Cheng J.F."/>
            <person name="Han C."/>
            <person name="Tapia R."/>
            <person name="Goodwin L.A."/>
            <person name="Pitluck S."/>
            <person name="Ivanova N."/>
            <person name="Land M."/>
            <person name="Hauser L."/>
            <person name="Larimer F."/>
            <person name="Rohde M."/>
            <person name="Goker M."/>
            <person name="Detter J.C."/>
            <person name="Kyrpides N.C."/>
            <person name="Woyke T."/>
            <person name="Schaap P.J."/>
            <person name="Plugge C.M."/>
            <person name="Muyzer G."/>
            <person name="Kuever J."/>
            <person name="Pereira I.A."/>
            <person name="Parshina S.N."/>
            <person name="Bernier-Latmani R."/>
            <person name="Stams A.J."/>
            <person name="Klenk H.P."/>
        </authorList>
    </citation>
    <scope>NUCLEOTIDE SEQUENCE [LARGE SCALE GENOMIC DNA]</scope>
    <source>
        <strain evidence="2">ATCC 23193 / DSM 2154 / NCIB 8452 / DL</strain>
    </source>
</reference>
<proteinExistence type="predicted"/>
<dbReference type="KEGG" id="dru:Desru_0332"/>
<dbReference type="OrthoDB" id="2083795at2"/>
<dbReference type="RefSeq" id="WP_013840404.1">
    <property type="nucleotide sequence ID" value="NC_015589.1"/>
</dbReference>
<organism evidence="1 2">
    <name type="scientific">Desulforamulus ruminis (strain ATCC 23193 / DSM 2154 / NCIMB 8452 / DL)</name>
    <name type="common">Desulfotomaculum ruminis</name>
    <dbReference type="NCBI Taxonomy" id="696281"/>
    <lineage>
        <taxon>Bacteria</taxon>
        <taxon>Bacillati</taxon>
        <taxon>Bacillota</taxon>
        <taxon>Clostridia</taxon>
        <taxon>Eubacteriales</taxon>
        <taxon>Peptococcaceae</taxon>
        <taxon>Desulforamulus</taxon>
    </lineage>
</organism>
<sequence>MGGYHVPNRGTNSQIYVAIASKLQIPSEFDCVSDSSGQYDGIFPEFFHGFYKGSTYGIDIGVIYRNKKWMLSFHALNKATKNPQDPLSGEEKVVSLTAGQTYVLKSSLVPPNYLRTSIETTGGSVLGIFDIYITQNAYNAFAAGAAINRECCIAANRNPYIPSAAYYKNAKFFESTLTTTSGTYVKMSTSNSRRNIYSDDGTIDSTRYRYSESETNGYVSDTSSISFRNPIGLP</sequence>
<name>F6DPF6_DESRL</name>
<dbReference type="HOGENOM" id="CLU_1238077_0_0_9"/>
<dbReference type="EMBL" id="CP002780">
    <property type="protein sequence ID" value="AEG58629.1"/>
    <property type="molecule type" value="Genomic_DNA"/>
</dbReference>
<dbReference type="Proteomes" id="UP000009234">
    <property type="component" value="Chromosome"/>
</dbReference>
<gene>
    <name evidence="1" type="ordered locus">Desru_0332</name>
</gene>
<protein>
    <submittedName>
        <fullName evidence="1">Uncharacterized protein</fullName>
    </submittedName>
</protein>